<evidence type="ECO:0000313" key="3">
    <source>
        <dbReference type="EMBL" id="WFP17785.1"/>
    </source>
</evidence>
<dbReference type="InterPro" id="IPR003488">
    <property type="entry name" value="DprA"/>
</dbReference>
<gene>
    <name evidence="3" type="primary">dprA</name>
    <name evidence="3" type="ORF">P8192_06735</name>
</gene>
<proteinExistence type="inferred from homology"/>
<dbReference type="InterPro" id="IPR057666">
    <property type="entry name" value="DrpA_SLOG"/>
</dbReference>
<name>A0ABY8HAP8_9MICC</name>
<dbReference type="SUPFAM" id="SSF102405">
    <property type="entry name" value="MCP/YpsA-like"/>
    <property type="match status" value="1"/>
</dbReference>
<keyword evidence="4" id="KW-1185">Reference proteome</keyword>
<dbReference type="NCBIfam" id="TIGR00732">
    <property type="entry name" value="dprA"/>
    <property type="match status" value="1"/>
</dbReference>
<dbReference type="EMBL" id="CP121252">
    <property type="protein sequence ID" value="WFP17785.1"/>
    <property type="molecule type" value="Genomic_DNA"/>
</dbReference>
<dbReference type="Proteomes" id="UP001219037">
    <property type="component" value="Chromosome"/>
</dbReference>
<dbReference type="RefSeq" id="WP_278159509.1">
    <property type="nucleotide sequence ID" value="NZ_CP121252.1"/>
</dbReference>
<dbReference type="Pfam" id="PF02481">
    <property type="entry name" value="DNA_processg_A"/>
    <property type="match status" value="1"/>
</dbReference>
<organism evidence="3 4">
    <name type="scientific">Citricoccus muralis</name>
    <dbReference type="NCBI Taxonomy" id="169134"/>
    <lineage>
        <taxon>Bacteria</taxon>
        <taxon>Bacillati</taxon>
        <taxon>Actinomycetota</taxon>
        <taxon>Actinomycetes</taxon>
        <taxon>Micrococcales</taxon>
        <taxon>Micrococcaceae</taxon>
        <taxon>Citricoccus</taxon>
    </lineage>
</organism>
<evidence type="ECO:0000313" key="4">
    <source>
        <dbReference type="Proteomes" id="UP001219037"/>
    </source>
</evidence>
<protein>
    <submittedName>
        <fullName evidence="3">DNA-processing protein DprA</fullName>
    </submittedName>
</protein>
<feature type="domain" description="Smf/DprA SLOG" evidence="2">
    <location>
        <begin position="96"/>
        <end position="308"/>
    </location>
</feature>
<comment type="similarity">
    <text evidence="1">Belongs to the DprA/Smf family.</text>
</comment>
<evidence type="ECO:0000256" key="1">
    <source>
        <dbReference type="ARBA" id="ARBA00006525"/>
    </source>
</evidence>
<dbReference type="Gene3D" id="3.40.50.450">
    <property type="match status" value="1"/>
</dbReference>
<reference evidence="3 4" key="1">
    <citation type="submission" date="2023-04" db="EMBL/GenBank/DDBJ databases">
        <title>Funneling lignin-derived compounds into biodiesel using alkali-halophilic Citricoccus sp. P2.</title>
        <authorList>
            <person name="Luo C.-B."/>
        </authorList>
    </citation>
    <scope>NUCLEOTIDE SEQUENCE [LARGE SCALE GENOMIC DNA]</scope>
    <source>
        <strain evidence="3 4">P2</strain>
    </source>
</reference>
<sequence>MTQAGNDKSIRIARAALTQVIEPADTYGSVLVDRWGPARTLDVILRNDHPLGAEWQSLGEHAGKFRDALGRWQRKKSYVNPERALDRITSMGGGLLIPEDPEWPVALDDLGPQKPLGLWWIGRPEVPSSTKTIAIVGSREATNYGTHATQRFVRWLAAHHFCVASGGAYGIDAAAHRAALDHGTGEYMPTLAVLAGGLDQFYPAGNHRLLEQIAERGTVLSELPPGFRPNRYRFLHRNRLLASLSTATLVVEARWRSGAQNTAGHALELGREVGAVPGPVDSASSTGCHRLLRETPAQLIADESDLADLVGWDEDLPVAVELHGSDESGSVLDGLSDQARMIFEALPVRSGTTIDKLCSITGSSAGEVMRQLVRLQRAGRSEKVASGWRKIVA</sequence>
<accession>A0ABY8HAP8</accession>
<dbReference type="PANTHER" id="PTHR43022:SF1">
    <property type="entry name" value="PROTEIN SMF"/>
    <property type="match status" value="1"/>
</dbReference>
<dbReference type="PANTHER" id="PTHR43022">
    <property type="entry name" value="PROTEIN SMF"/>
    <property type="match status" value="1"/>
</dbReference>
<evidence type="ECO:0000259" key="2">
    <source>
        <dbReference type="Pfam" id="PF02481"/>
    </source>
</evidence>